<name>A0ABU9BU36_9BURK</name>
<feature type="transmembrane region" description="Helical" evidence="5">
    <location>
        <begin position="273"/>
        <end position="292"/>
    </location>
</feature>
<dbReference type="RefSeq" id="WP_341427910.1">
    <property type="nucleotide sequence ID" value="NZ_JBBUTG010000016.1"/>
</dbReference>
<dbReference type="EMBL" id="JBBUTG010000016">
    <property type="protein sequence ID" value="MEK8033490.1"/>
    <property type="molecule type" value="Genomic_DNA"/>
</dbReference>
<comment type="subcellular location">
    <subcellularLocation>
        <location evidence="1">Membrane</location>
        <topology evidence="1">Multi-pass membrane protein</topology>
    </subcellularLocation>
</comment>
<dbReference type="PANTHER" id="PTHR23514:SF13">
    <property type="entry name" value="INNER MEMBRANE PROTEIN YBJJ"/>
    <property type="match status" value="1"/>
</dbReference>
<dbReference type="PANTHER" id="PTHR23514">
    <property type="entry name" value="BYPASS OF STOP CODON PROTEIN 6"/>
    <property type="match status" value="1"/>
</dbReference>
<feature type="transmembrane region" description="Helical" evidence="5">
    <location>
        <begin position="331"/>
        <end position="349"/>
    </location>
</feature>
<accession>A0ABU9BU36</accession>
<evidence type="ECO:0000256" key="2">
    <source>
        <dbReference type="ARBA" id="ARBA00022692"/>
    </source>
</evidence>
<evidence type="ECO:0000256" key="1">
    <source>
        <dbReference type="ARBA" id="ARBA00004141"/>
    </source>
</evidence>
<dbReference type="InterPro" id="IPR051788">
    <property type="entry name" value="MFS_Transporter"/>
</dbReference>
<keyword evidence="3 5" id="KW-1133">Transmembrane helix</keyword>
<dbReference type="Pfam" id="PF07690">
    <property type="entry name" value="MFS_1"/>
    <property type="match status" value="1"/>
</dbReference>
<evidence type="ECO:0000256" key="4">
    <source>
        <dbReference type="ARBA" id="ARBA00023136"/>
    </source>
</evidence>
<dbReference type="Proteomes" id="UP001371218">
    <property type="component" value="Unassembled WGS sequence"/>
</dbReference>
<evidence type="ECO:0000256" key="5">
    <source>
        <dbReference type="SAM" id="Phobius"/>
    </source>
</evidence>
<organism evidence="6 7">
    <name type="scientific">Ideonella lacteola</name>
    <dbReference type="NCBI Taxonomy" id="2984193"/>
    <lineage>
        <taxon>Bacteria</taxon>
        <taxon>Pseudomonadati</taxon>
        <taxon>Pseudomonadota</taxon>
        <taxon>Betaproteobacteria</taxon>
        <taxon>Burkholderiales</taxon>
        <taxon>Sphaerotilaceae</taxon>
        <taxon>Ideonella</taxon>
    </lineage>
</organism>
<feature type="transmembrane region" description="Helical" evidence="5">
    <location>
        <begin position="244"/>
        <end position="261"/>
    </location>
</feature>
<dbReference type="SUPFAM" id="SSF103473">
    <property type="entry name" value="MFS general substrate transporter"/>
    <property type="match status" value="1"/>
</dbReference>
<evidence type="ECO:0000313" key="7">
    <source>
        <dbReference type="Proteomes" id="UP001371218"/>
    </source>
</evidence>
<feature type="transmembrane region" description="Helical" evidence="5">
    <location>
        <begin position="97"/>
        <end position="120"/>
    </location>
</feature>
<feature type="transmembrane region" description="Helical" evidence="5">
    <location>
        <begin position="46"/>
        <end position="63"/>
    </location>
</feature>
<gene>
    <name evidence="6" type="ORF">AACH06_21935</name>
</gene>
<dbReference type="Gene3D" id="1.20.1250.20">
    <property type="entry name" value="MFS general substrate transporter like domains"/>
    <property type="match status" value="1"/>
</dbReference>
<reference evidence="6 7" key="1">
    <citation type="submission" date="2024-04" db="EMBL/GenBank/DDBJ databases">
        <title>Novel species of the genus Ideonella isolated from streams.</title>
        <authorList>
            <person name="Lu H."/>
        </authorList>
    </citation>
    <scope>NUCLEOTIDE SEQUENCE [LARGE SCALE GENOMIC DNA]</scope>
    <source>
        <strain evidence="6 7">DXS29W</strain>
    </source>
</reference>
<feature type="transmembrane region" description="Helical" evidence="5">
    <location>
        <begin position="355"/>
        <end position="375"/>
    </location>
</feature>
<proteinExistence type="predicted"/>
<feature type="transmembrane region" description="Helical" evidence="5">
    <location>
        <begin position="298"/>
        <end position="319"/>
    </location>
</feature>
<sequence length="387" mass="39610">MTAPSPAAPRAEHVATAVVFFVNGFGFASWVSRIPAVRDSLQLSESQLGMALLAMGVGALLAFQLTGRGLGYLSARGLTLAVGFLYCYALPQPVMVGSLPILALTLFLMGAANGSMDVAMNALAVEVEARQQKSIMSRLHGMWSAGGLCGASIGGLMAQRDVPASAHLIGAAACMATALLVARRWLPDLPAKPPESSPRFAWPEPAMLGLGGIVCCAFLIEGAMADWSAVYLKDTLGTTAGKAALGYAAFSFAMMGLRLAGDQIVARWRAASLLRVGNAAAAVMLAVAIATQHAATTMVAFVLVGLGVAVVAPLVFGAAARRSRHSAGQGIAAMATLGYGGFLMGPPVIGWLAHLISLRGALLLLAVLAAGIALLSHHLDEPSPSAA</sequence>
<keyword evidence="7" id="KW-1185">Reference proteome</keyword>
<dbReference type="CDD" id="cd17393">
    <property type="entry name" value="MFS_MosC_like"/>
    <property type="match status" value="1"/>
</dbReference>
<dbReference type="InterPro" id="IPR011701">
    <property type="entry name" value="MFS"/>
</dbReference>
<keyword evidence="4 5" id="KW-0472">Membrane</keyword>
<feature type="transmembrane region" description="Helical" evidence="5">
    <location>
        <begin position="164"/>
        <end position="186"/>
    </location>
</feature>
<comment type="caution">
    <text evidence="6">The sequence shown here is derived from an EMBL/GenBank/DDBJ whole genome shotgun (WGS) entry which is preliminary data.</text>
</comment>
<feature type="transmembrane region" description="Helical" evidence="5">
    <location>
        <begin position="206"/>
        <end position="224"/>
    </location>
</feature>
<dbReference type="InterPro" id="IPR036259">
    <property type="entry name" value="MFS_trans_sf"/>
</dbReference>
<keyword evidence="2 5" id="KW-0812">Transmembrane</keyword>
<protein>
    <submittedName>
        <fullName evidence="6">MFS transporter</fullName>
    </submittedName>
</protein>
<evidence type="ECO:0000256" key="3">
    <source>
        <dbReference type="ARBA" id="ARBA00022989"/>
    </source>
</evidence>
<feature type="transmembrane region" description="Helical" evidence="5">
    <location>
        <begin position="12"/>
        <end position="31"/>
    </location>
</feature>
<evidence type="ECO:0000313" key="6">
    <source>
        <dbReference type="EMBL" id="MEK8033490.1"/>
    </source>
</evidence>